<dbReference type="GO" id="GO:0016301">
    <property type="term" value="F:kinase activity"/>
    <property type="evidence" value="ECO:0007669"/>
    <property type="project" value="UniProtKB-KW"/>
</dbReference>
<dbReference type="Pfam" id="PF00512">
    <property type="entry name" value="HisKA"/>
    <property type="match status" value="1"/>
</dbReference>
<dbReference type="SMART" id="SM00304">
    <property type="entry name" value="HAMP"/>
    <property type="match status" value="1"/>
</dbReference>
<dbReference type="CDD" id="cd06225">
    <property type="entry name" value="HAMP"/>
    <property type="match status" value="1"/>
</dbReference>
<evidence type="ECO:0000256" key="6">
    <source>
        <dbReference type="ARBA" id="ARBA00022679"/>
    </source>
</evidence>
<proteinExistence type="predicted"/>
<dbReference type="Pfam" id="PF02518">
    <property type="entry name" value="HATPase_c"/>
    <property type="match status" value="1"/>
</dbReference>
<dbReference type="CDD" id="cd00082">
    <property type="entry name" value="HisKA"/>
    <property type="match status" value="1"/>
</dbReference>
<evidence type="ECO:0000313" key="18">
    <source>
        <dbReference type="Proteomes" id="UP001597510"/>
    </source>
</evidence>
<keyword evidence="5" id="KW-0597">Phosphoprotein</keyword>
<dbReference type="RefSeq" id="WP_340236363.1">
    <property type="nucleotide sequence ID" value="NZ_JBBEWC010000006.1"/>
</dbReference>
<feature type="transmembrane region" description="Helical" evidence="14">
    <location>
        <begin position="158"/>
        <end position="177"/>
    </location>
</feature>
<dbReference type="EC" id="2.7.13.3" evidence="3"/>
<keyword evidence="12" id="KW-0902">Two-component regulatory system</keyword>
<dbReference type="InterPro" id="IPR036890">
    <property type="entry name" value="HATPase_C_sf"/>
</dbReference>
<gene>
    <name evidence="17" type="ORF">ACFSR2_02730</name>
</gene>
<feature type="transmembrane region" description="Helical" evidence="14">
    <location>
        <begin position="7"/>
        <end position="28"/>
    </location>
</feature>
<dbReference type="InterPro" id="IPR003660">
    <property type="entry name" value="HAMP_dom"/>
</dbReference>
<dbReference type="CDD" id="cd00075">
    <property type="entry name" value="HATPase"/>
    <property type="match status" value="1"/>
</dbReference>
<sequence length="457" mass="52187">MKIRYKIVLQFSLIVAFNLLMFSGFIYYREDQKRHETFRGRLSKRAITTARLLFDVSGFSPELIRIMDKTSVNRLIGEEVYIFNTKNQLVFSNAESVPKELDTALLDRIKTENSVEFRINERENLGLLFEGKFDNFIVIESGIDVDGEANLKSLRQTLLISFLLIILVVIISGMFFAGQALQPIKTINHQIDQITAQNLRKRVDEGKSKDEIAELAHKFNRMLNRLELGFEQQRSFVSHASHELRTPLAAIKSEVQLGLEERLRAPEYEKILQNILEDTDKLILLSNSLLQMARPIDSFNLSKIENIRIEELILALQNDVKNNKPDAIVRVNFENIPPDEHLTIVKGNESLLKNAFLNLLDNAIKYSNTQPVEVLIDFDEKECIVHISDKGIGISQEDLPNIFEPFYRGENAFDVQGFGVGLSICHKIIDIHNGRISIKSQPMHGSTFTVALPHLTL</sequence>
<feature type="domain" description="HAMP" evidence="16">
    <location>
        <begin position="178"/>
        <end position="231"/>
    </location>
</feature>
<name>A0ABW5J360_9BACT</name>
<comment type="caution">
    <text evidence="17">The sequence shown here is derived from an EMBL/GenBank/DDBJ whole genome shotgun (WGS) entry which is preliminary data.</text>
</comment>
<dbReference type="Proteomes" id="UP001597510">
    <property type="component" value="Unassembled WGS sequence"/>
</dbReference>
<evidence type="ECO:0000256" key="1">
    <source>
        <dbReference type="ARBA" id="ARBA00000085"/>
    </source>
</evidence>
<evidence type="ECO:0000256" key="13">
    <source>
        <dbReference type="ARBA" id="ARBA00023136"/>
    </source>
</evidence>
<dbReference type="InterPro" id="IPR003594">
    <property type="entry name" value="HATPase_dom"/>
</dbReference>
<keyword evidence="6" id="KW-0808">Transferase</keyword>
<dbReference type="PRINTS" id="PR00344">
    <property type="entry name" value="BCTRLSENSOR"/>
</dbReference>
<evidence type="ECO:0000256" key="7">
    <source>
        <dbReference type="ARBA" id="ARBA00022692"/>
    </source>
</evidence>
<dbReference type="SMART" id="SM00387">
    <property type="entry name" value="HATPase_c"/>
    <property type="match status" value="1"/>
</dbReference>
<dbReference type="EMBL" id="JBHULC010000003">
    <property type="protein sequence ID" value="MFD2519782.1"/>
    <property type="molecule type" value="Genomic_DNA"/>
</dbReference>
<keyword evidence="9 17" id="KW-0418">Kinase</keyword>
<evidence type="ECO:0000256" key="3">
    <source>
        <dbReference type="ARBA" id="ARBA00012438"/>
    </source>
</evidence>
<dbReference type="InterPro" id="IPR005467">
    <property type="entry name" value="His_kinase_dom"/>
</dbReference>
<dbReference type="SUPFAM" id="SSF158472">
    <property type="entry name" value="HAMP domain-like"/>
    <property type="match status" value="1"/>
</dbReference>
<protein>
    <recommendedName>
        <fullName evidence="3">histidine kinase</fullName>
        <ecNumber evidence="3">2.7.13.3</ecNumber>
    </recommendedName>
</protein>
<evidence type="ECO:0000256" key="14">
    <source>
        <dbReference type="SAM" id="Phobius"/>
    </source>
</evidence>
<evidence type="ECO:0000256" key="8">
    <source>
        <dbReference type="ARBA" id="ARBA00022741"/>
    </source>
</evidence>
<evidence type="ECO:0000256" key="9">
    <source>
        <dbReference type="ARBA" id="ARBA00022777"/>
    </source>
</evidence>
<evidence type="ECO:0000256" key="11">
    <source>
        <dbReference type="ARBA" id="ARBA00022989"/>
    </source>
</evidence>
<dbReference type="SMART" id="SM00388">
    <property type="entry name" value="HisKA"/>
    <property type="match status" value="1"/>
</dbReference>
<keyword evidence="7 14" id="KW-0812">Transmembrane</keyword>
<dbReference type="Gene3D" id="1.10.287.130">
    <property type="match status" value="1"/>
</dbReference>
<feature type="domain" description="Histidine kinase" evidence="15">
    <location>
        <begin position="239"/>
        <end position="456"/>
    </location>
</feature>
<dbReference type="Pfam" id="PF00672">
    <property type="entry name" value="HAMP"/>
    <property type="match status" value="1"/>
</dbReference>
<accession>A0ABW5J360</accession>
<evidence type="ECO:0000259" key="16">
    <source>
        <dbReference type="PROSITE" id="PS50885"/>
    </source>
</evidence>
<comment type="catalytic activity">
    <reaction evidence="1">
        <text>ATP + protein L-histidine = ADP + protein N-phospho-L-histidine.</text>
        <dbReference type="EC" id="2.7.13.3"/>
    </reaction>
</comment>
<evidence type="ECO:0000256" key="2">
    <source>
        <dbReference type="ARBA" id="ARBA00004651"/>
    </source>
</evidence>
<dbReference type="InterPro" id="IPR050398">
    <property type="entry name" value="HssS/ArlS-like"/>
</dbReference>
<keyword evidence="8" id="KW-0547">Nucleotide-binding</keyword>
<evidence type="ECO:0000256" key="10">
    <source>
        <dbReference type="ARBA" id="ARBA00022840"/>
    </source>
</evidence>
<dbReference type="InterPro" id="IPR004358">
    <property type="entry name" value="Sig_transdc_His_kin-like_C"/>
</dbReference>
<dbReference type="Gene3D" id="6.10.340.10">
    <property type="match status" value="1"/>
</dbReference>
<keyword evidence="11 14" id="KW-1133">Transmembrane helix</keyword>
<evidence type="ECO:0000259" key="15">
    <source>
        <dbReference type="PROSITE" id="PS50109"/>
    </source>
</evidence>
<comment type="subcellular location">
    <subcellularLocation>
        <location evidence="2">Cell membrane</location>
        <topology evidence="2">Multi-pass membrane protein</topology>
    </subcellularLocation>
</comment>
<keyword evidence="13 14" id="KW-0472">Membrane</keyword>
<dbReference type="PANTHER" id="PTHR45528:SF1">
    <property type="entry name" value="SENSOR HISTIDINE KINASE CPXA"/>
    <property type="match status" value="1"/>
</dbReference>
<dbReference type="Gene3D" id="3.30.565.10">
    <property type="entry name" value="Histidine kinase-like ATPase, C-terminal domain"/>
    <property type="match status" value="1"/>
</dbReference>
<reference evidence="18" key="1">
    <citation type="journal article" date="2019" name="Int. J. Syst. Evol. Microbiol.">
        <title>The Global Catalogue of Microorganisms (GCM) 10K type strain sequencing project: providing services to taxonomists for standard genome sequencing and annotation.</title>
        <authorList>
            <consortium name="The Broad Institute Genomics Platform"/>
            <consortium name="The Broad Institute Genome Sequencing Center for Infectious Disease"/>
            <person name="Wu L."/>
            <person name="Ma J."/>
        </authorList>
    </citation>
    <scope>NUCLEOTIDE SEQUENCE [LARGE SCALE GENOMIC DNA]</scope>
    <source>
        <strain evidence="18">KCTC 52344</strain>
    </source>
</reference>
<dbReference type="PANTHER" id="PTHR45528">
    <property type="entry name" value="SENSOR HISTIDINE KINASE CPXA"/>
    <property type="match status" value="1"/>
</dbReference>
<dbReference type="SUPFAM" id="SSF47384">
    <property type="entry name" value="Homodimeric domain of signal transducing histidine kinase"/>
    <property type="match status" value="1"/>
</dbReference>
<dbReference type="SUPFAM" id="SSF55874">
    <property type="entry name" value="ATPase domain of HSP90 chaperone/DNA topoisomerase II/histidine kinase"/>
    <property type="match status" value="1"/>
</dbReference>
<keyword evidence="10" id="KW-0067">ATP-binding</keyword>
<dbReference type="PROSITE" id="PS50885">
    <property type="entry name" value="HAMP"/>
    <property type="match status" value="1"/>
</dbReference>
<evidence type="ECO:0000256" key="4">
    <source>
        <dbReference type="ARBA" id="ARBA00022475"/>
    </source>
</evidence>
<dbReference type="InterPro" id="IPR003661">
    <property type="entry name" value="HisK_dim/P_dom"/>
</dbReference>
<organism evidence="17 18">
    <name type="scientific">Emticicia soli</name>
    <dbReference type="NCBI Taxonomy" id="2027878"/>
    <lineage>
        <taxon>Bacteria</taxon>
        <taxon>Pseudomonadati</taxon>
        <taxon>Bacteroidota</taxon>
        <taxon>Cytophagia</taxon>
        <taxon>Cytophagales</taxon>
        <taxon>Leadbetterellaceae</taxon>
        <taxon>Emticicia</taxon>
    </lineage>
</organism>
<dbReference type="PROSITE" id="PS50109">
    <property type="entry name" value="HIS_KIN"/>
    <property type="match status" value="1"/>
</dbReference>
<evidence type="ECO:0000313" key="17">
    <source>
        <dbReference type="EMBL" id="MFD2519782.1"/>
    </source>
</evidence>
<evidence type="ECO:0000256" key="5">
    <source>
        <dbReference type="ARBA" id="ARBA00022553"/>
    </source>
</evidence>
<keyword evidence="4" id="KW-1003">Cell membrane</keyword>
<keyword evidence="18" id="KW-1185">Reference proteome</keyword>
<dbReference type="InterPro" id="IPR036097">
    <property type="entry name" value="HisK_dim/P_sf"/>
</dbReference>
<evidence type="ECO:0000256" key="12">
    <source>
        <dbReference type="ARBA" id="ARBA00023012"/>
    </source>
</evidence>